<gene>
    <name evidence="2" type="ORF">CISIN_1g033785mg</name>
</gene>
<sequence length="111" mass="12514">MTYNLIVPYIRSYVHLLKSSSNLTSNPEVNVVTLLPNHDVHKIKVFIFCSDTSPSSYASSLHALLALVHLVANLLLICFLHPHKINFGTFWFLASSQKLTIPTRQESSFSK</sequence>
<keyword evidence="1" id="KW-1133">Transmembrane helix</keyword>
<dbReference type="AlphaFoldDB" id="A0A067DXD0"/>
<name>A0A067DXD0_CITSI</name>
<protein>
    <submittedName>
        <fullName evidence="2">Uncharacterized protein</fullName>
    </submittedName>
</protein>
<keyword evidence="1" id="KW-0812">Transmembrane</keyword>
<keyword evidence="1" id="KW-0472">Membrane</keyword>
<proteinExistence type="predicted"/>
<feature type="transmembrane region" description="Helical" evidence="1">
    <location>
        <begin position="61"/>
        <end position="80"/>
    </location>
</feature>
<organism evidence="2 3">
    <name type="scientific">Citrus sinensis</name>
    <name type="common">Sweet orange</name>
    <name type="synonym">Citrus aurantium var. sinensis</name>
    <dbReference type="NCBI Taxonomy" id="2711"/>
    <lineage>
        <taxon>Eukaryota</taxon>
        <taxon>Viridiplantae</taxon>
        <taxon>Streptophyta</taxon>
        <taxon>Embryophyta</taxon>
        <taxon>Tracheophyta</taxon>
        <taxon>Spermatophyta</taxon>
        <taxon>Magnoliopsida</taxon>
        <taxon>eudicotyledons</taxon>
        <taxon>Gunneridae</taxon>
        <taxon>Pentapetalae</taxon>
        <taxon>rosids</taxon>
        <taxon>malvids</taxon>
        <taxon>Sapindales</taxon>
        <taxon>Rutaceae</taxon>
        <taxon>Aurantioideae</taxon>
        <taxon>Citrus</taxon>
    </lineage>
</organism>
<evidence type="ECO:0000313" key="3">
    <source>
        <dbReference type="Proteomes" id="UP000027120"/>
    </source>
</evidence>
<dbReference type="Proteomes" id="UP000027120">
    <property type="component" value="Unassembled WGS sequence"/>
</dbReference>
<evidence type="ECO:0000313" key="2">
    <source>
        <dbReference type="EMBL" id="KDO47644.1"/>
    </source>
</evidence>
<accession>A0A067DXD0</accession>
<keyword evidence="3" id="KW-1185">Reference proteome</keyword>
<evidence type="ECO:0000256" key="1">
    <source>
        <dbReference type="SAM" id="Phobius"/>
    </source>
</evidence>
<reference evidence="2 3" key="1">
    <citation type="submission" date="2014-04" db="EMBL/GenBank/DDBJ databases">
        <authorList>
            <consortium name="International Citrus Genome Consortium"/>
            <person name="Gmitter F."/>
            <person name="Chen C."/>
            <person name="Farmerie W."/>
            <person name="Harkins T."/>
            <person name="Desany B."/>
            <person name="Mohiuddin M."/>
            <person name="Kodira C."/>
            <person name="Borodovsky M."/>
            <person name="Lomsadze A."/>
            <person name="Burns P."/>
            <person name="Jenkins J."/>
            <person name="Prochnik S."/>
            <person name="Shu S."/>
            <person name="Chapman J."/>
            <person name="Pitluck S."/>
            <person name="Schmutz J."/>
            <person name="Rokhsar D."/>
        </authorList>
    </citation>
    <scope>NUCLEOTIDE SEQUENCE</scope>
</reference>
<dbReference type="EMBL" id="KK785168">
    <property type="protein sequence ID" value="KDO47644.1"/>
    <property type="molecule type" value="Genomic_DNA"/>
</dbReference>